<dbReference type="Gene3D" id="3.90.920.10">
    <property type="entry name" value="DNA primase, PRIM domain"/>
    <property type="match status" value="1"/>
</dbReference>
<feature type="domain" description="DNA ligase D polymerase" evidence="1">
    <location>
        <begin position="29"/>
        <end position="289"/>
    </location>
</feature>
<sequence>MASSTLDVDGRSLKVTNLDKVLYPEDGTTKFDVIHYVLSVAEPLLKQLADRPCTRKRWPDGVEKDPFFEKNVPRGTPDWVRTVEVATPGSSTGRDSLVFPIVEHRSDLVWLANLAALELHTPQWTVGPRGGVRDADRLVIDLDPGEPAGLEEAVAVGHLVRDRLDADGWRTVPVTSGSKGLHLYASHGRDSSPDALRDYARGIADELSGKHPDRVLSAMRRADRRGKVFLDWSQNVRAKTTVTPYSLRGRSRPWVAAPRTWDELDDPASVRQVLLGDMADRLERYGDPMTGLEAD</sequence>
<evidence type="ECO:0000313" key="3">
    <source>
        <dbReference type="Proteomes" id="UP000307768"/>
    </source>
</evidence>
<dbReference type="EMBL" id="VDFQ02000002">
    <property type="protein sequence ID" value="KAA1423576.1"/>
    <property type="molecule type" value="Genomic_DNA"/>
</dbReference>
<dbReference type="AlphaFoldDB" id="A0A5Q6RZP4"/>
<comment type="caution">
    <text evidence="2">The sequence shown here is derived from an EMBL/GenBank/DDBJ whole genome shotgun (WGS) entry which is preliminary data.</text>
</comment>
<gene>
    <name evidence="2" type="ORF">FE697_008235</name>
</gene>
<evidence type="ECO:0000259" key="1">
    <source>
        <dbReference type="Pfam" id="PF21686"/>
    </source>
</evidence>
<dbReference type="Proteomes" id="UP000307768">
    <property type="component" value="Unassembled WGS sequence"/>
</dbReference>
<protein>
    <submittedName>
        <fullName evidence="2">ATP-dependent DNA ligase</fullName>
    </submittedName>
</protein>
<dbReference type="InterPro" id="IPR052171">
    <property type="entry name" value="NHEJ_LigD"/>
</dbReference>
<evidence type="ECO:0000313" key="2">
    <source>
        <dbReference type="EMBL" id="KAA1423576.1"/>
    </source>
</evidence>
<dbReference type="NCBIfam" id="TIGR02778">
    <property type="entry name" value="ligD_pol"/>
    <property type="match status" value="1"/>
</dbReference>
<dbReference type="PANTHER" id="PTHR42705">
    <property type="entry name" value="BIFUNCTIONAL NON-HOMOLOGOUS END JOINING PROTEIN LIGD"/>
    <property type="match status" value="1"/>
</dbReference>
<dbReference type="Pfam" id="PF21686">
    <property type="entry name" value="LigD_Prim-Pol"/>
    <property type="match status" value="1"/>
</dbReference>
<accession>A0A5Q6RZP4</accession>
<dbReference type="OrthoDB" id="9802472at2"/>
<dbReference type="InterPro" id="IPR014145">
    <property type="entry name" value="LigD_pol_dom"/>
</dbReference>
<proteinExistence type="predicted"/>
<name>A0A5Q6RZP4_9ACTN</name>
<dbReference type="GO" id="GO:0016874">
    <property type="term" value="F:ligase activity"/>
    <property type="evidence" value="ECO:0007669"/>
    <property type="project" value="UniProtKB-KW"/>
</dbReference>
<dbReference type="PANTHER" id="PTHR42705:SF2">
    <property type="entry name" value="BIFUNCTIONAL NON-HOMOLOGOUS END JOINING PROTEIN LIGD"/>
    <property type="match status" value="1"/>
</dbReference>
<reference evidence="2 3" key="1">
    <citation type="submission" date="2019-09" db="EMBL/GenBank/DDBJ databases">
        <title>Mumia zhuanghuii sp. nov. isolated from the intestinal contents of plateau pika (Ochotona curzoniae) in the Qinghai-Tibet plateau of China.</title>
        <authorList>
            <person name="Tian Z."/>
        </authorList>
    </citation>
    <scope>NUCLEOTIDE SEQUENCE [LARGE SCALE GENOMIC DNA]</scope>
    <source>
        <strain evidence="3">350</strain>
    </source>
</reference>
<keyword evidence="2" id="KW-0436">Ligase</keyword>
<organism evidence="2 3">
    <name type="scientific">Mumia zhuanghuii</name>
    <dbReference type="NCBI Taxonomy" id="2585211"/>
    <lineage>
        <taxon>Bacteria</taxon>
        <taxon>Bacillati</taxon>
        <taxon>Actinomycetota</taxon>
        <taxon>Actinomycetes</taxon>
        <taxon>Propionibacteriales</taxon>
        <taxon>Nocardioidaceae</taxon>
        <taxon>Mumia</taxon>
    </lineage>
</organism>
<dbReference type="RefSeq" id="WP_149769096.1">
    <property type="nucleotide sequence ID" value="NZ_VDFQ02000002.1"/>
</dbReference>